<keyword evidence="5" id="KW-0031">Aminopeptidase</keyword>
<dbReference type="EMBL" id="CP013020">
    <property type="protein sequence ID" value="ALK84093.1"/>
    <property type="molecule type" value="Genomic_DNA"/>
</dbReference>
<dbReference type="Pfam" id="PF05576">
    <property type="entry name" value="Peptidase_S37"/>
    <property type="match status" value="1"/>
</dbReference>
<keyword evidence="1" id="KW-0645">Protease</keyword>
<dbReference type="GO" id="GO:0008239">
    <property type="term" value="F:dipeptidyl-peptidase activity"/>
    <property type="evidence" value="ECO:0007669"/>
    <property type="project" value="TreeGrafter"/>
</dbReference>
<proteinExistence type="predicted"/>
<gene>
    <name evidence="5" type="ORF">BvMPK_1486</name>
</gene>
<evidence type="ECO:0000256" key="4">
    <source>
        <dbReference type="SAM" id="SignalP"/>
    </source>
</evidence>
<keyword evidence="2 4" id="KW-0732">Signal</keyword>
<evidence type="ECO:0000313" key="6">
    <source>
        <dbReference type="Proteomes" id="UP000061587"/>
    </source>
</evidence>
<protein>
    <submittedName>
        <fullName evidence="5">Secreted tripeptidyl aminopeptidase</fullName>
    </submittedName>
</protein>
<dbReference type="PATRIC" id="fig|821.40.peg.1772"/>
<name>A0A0P0M260_PHOVU</name>
<dbReference type="InterPro" id="IPR029058">
    <property type="entry name" value="AB_hydrolase_fold"/>
</dbReference>
<dbReference type="PANTHER" id="PTHR11010:SF38">
    <property type="entry name" value="LYSOSOMAL PRO-X CARBOXYPEPTIDASE"/>
    <property type="match status" value="1"/>
</dbReference>
<feature type="signal peptide" evidence="4">
    <location>
        <begin position="1"/>
        <end position="24"/>
    </location>
</feature>
<dbReference type="SUPFAM" id="SSF53474">
    <property type="entry name" value="alpha/beta-Hydrolases"/>
    <property type="match status" value="1"/>
</dbReference>
<reference evidence="5 6" key="2">
    <citation type="journal article" date="2016" name="Genome Biol. Evol.">
        <title>Extensive mobilome-driven genome diversification in mouse gut-associated Bacteroides vulgatus mpk.</title>
        <authorList>
            <person name="Lange A."/>
            <person name="Beier S."/>
            <person name="Steimle A."/>
            <person name="Autenrieth I.B."/>
            <person name="Huson D.H."/>
            <person name="Frick J.S."/>
        </authorList>
    </citation>
    <scope>NUCLEOTIDE SEQUENCE [LARGE SCALE GENOMIC DNA]</scope>
    <source>
        <strain evidence="6">mpk</strain>
    </source>
</reference>
<dbReference type="GO" id="GO:0004177">
    <property type="term" value="F:aminopeptidase activity"/>
    <property type="evidence" value="ECO:0007669"/>
    <property type="project" value="UniProtKB-KW"/>
</dbReference>
<evidence type="ECO:0000313" key="5">
    <source>
        <dbReference type="EMBL" id="ALK84093.1"/>
    </source>
</evidence>
<keyword evidence="3" id="KW-0378">Hydrolase</keyword>
<accession>A0A0P0M260</accession>
<dbReference type="AlphaFoldDB" id="A0A0P0M260"/>
<evidence type="ECO:0000256" key="3">
    <source>
        <dbReference type="ARBA" id="ARBA00022801"/>
    </source>
</evidence>
<reference evidence="6" key="1">
    <citation type="submission" date="2015-10" db="EMBL/GenBank/DDBJ databases">
        <title>Extensive mobilome-driven genome diversification in gut-associated Bacteroides vulgatus mpk.</title>
        <authorList>
            <person name="Beier S."/>
            <person name="Lange A."/>
            <person name="Huson D.H."/>
            <person name="Frick J.-S."/>
            <person name="Autenrieth I.B."/>
        </authorList>
    </citation>
    <scope>NUCLEOTIDE SEQUENCE [LARGE SCALE GENOMIC DNA]</scope>
    <source>
        <strain evidence="6">mpk</strain>
    </source>
</reference>
<dbReference type="Proteomes" id="UP000061587">
    <property type="component" value="Chromosome"/>
</dbReference>
<dbReference type="Gene3D" id="3.40.50.1820">
    <property type="entry name" value="alpha/beta hydrolase"/>
    <property type="match status" value="1"/>
</dbReference>
<dbReference type="ESTHER" id="bacv8-a6l0d9">
    <property type="family name" value="Peptidase_S37"/>
</dbReference>
<evidence type="ECO:0000256" key="2">
    <source>
        <dbReference type="ARBA" id="ARBA00022729"/>
    </source>
</evidence>
<dbReference type="GO" id="GO:0006508">
    <property type="term" value="P:proteolysis"/>
    <property type="evidence" value="ECO:0007669"/>
    <property type="project" value="UniProtKB-KW"/>
</dbReference>
<evidence type="ECO:0000256" key="1">
    <source>
        <dbReference type="ARBA" id="ARBA00022670"/>
    </source>
</evidence>
<dbReference type="PANTHER" id="PTHR11010">
    <property type="entry name" value="PROTEASE S28 PRO-X CARBOXYPEPTIDASE-RELATED"/>
    <property type="match status" value="1"/>
</dbReference>
<sequence>MKHTLSFMVWAILAVLLPLQMAQAAAPPTELQKRLQNLPDISDIKPMQSDAYPEKYVFFINQLLDPHHPEAGNFKQRVILSHVGFDRPTVLVTEGYTAHYATHPRYQEELSKLFNANLVFVEYRYFGESMPKPCNWDYLTVENSLYDLHHVTTTLKQLYDEKWIATGISKGGQTTMFYRTYFPDDVDISVPYVAPLNQSLEDGRHEPFIANKVSTPENRKRVENFQLEVLKRKSRLLPIFEKYCSDKGYTFRIPIAEVYDFNVLEYSFALWQWGTPK</sequence>
<dbReference type="InterPro" id="IPR008761">
    <property type="entry name" value="Peptidase_S37"/>
</dbReference>
<organism evidence="5 6">
    <name type="scientific">Phocaeicola vulgatus</name>
    <name type="common">Bacteroides vulgatus</name>
    <dbReference type="NCBI Taxonomy" id="821"/>
    <lineage>
        <taxon>Bacteria</taxon>
        <taxon>Pseudomonadati</taxon>
        <taxon>Bacteroidota</taxon>
        <taxon>Bacteroidia</taxon>
        <taxon>Bacteroidales</taxon>
        <taxon>Bacteroidaceae</taxon>
        <taxon>Phocaeicola</taxon>
    </lineage>
</organism>
<feature type="chain" id="PRO_5006050505" evidence="4">
    <location>
        <begin position="25"/>
        <end position="277"/>
    </location>
</feature>